<evidence type="ECO:0000313" key="1">
    <source>
        <dbReference type="EMBL" id="MBX72816.1"/>
    </source>
</evidence>
<dbReference type="AlphaFoldDB" id="A0A2P2R0P2"/>
<protein>
    <submittedName>
        <fullName evidence="1">Uncharacterized protein</fullName>
    </submittedName>
</protein>
<accession>A0A2P2R0P2</accession>
<organism evidence="1">
    <name type="scientific">Rhizophora mucronata</name>
    <name type="common">Asiatic mangrove</name>
    <dbReference type="NCBI Taxonomy" id="61149"/>
    <lineage>
        <taxon>Eukaryota</taxon>
        <taxon>Viridiplantae</taxon>
        <taxon>Streptophyta</taxon>
        <taxon>Embryophyta</taxon>
        <taxon>Tracheophyta</taxon>
        <taxon>Spermatophyta</taxon>
        <taxon>Magnoliopsida</taxon>
        <taxon>eudicotyledons</taxon>
        <taxon>Gunneridae</taxon>
        <taxon>Pentapetalae</taxon>
        <taxon>rosids</taxon>
        <taxon>fabids</taxon>
        <taxon>Malpighiales</taxon>
        <taxon>Rhizophoraceae</taxon>
        <taxon>Rhizophora</taxon>
    </lineage>
</organism>
<name>A0A2P2R0P2_RHIMU</name>
<sequence>MLLVRLNIDMHITLCRMSFQNRCGNDTITRGRHVRALHHRH</sequence>
<dbReference type="EMBL" id="GGEC01092332">
    <property type="protein sequence ID" value="MBX72816.1"/>
    <property type="molecule type" value="Transcribed_RNA"/>
</dbReference>
<proteinExistence type="predicted"/>
<reference evidence="1" key="1">
    <citation type="submission" date="2018-02" db="EMBL/GenBank/DDBJ databases">
        <title>Rhizophora mucronata_Transcriptome.</title>
        <authorList>
            <person name="Meera S.P."/>
            <person name="Sreeshan A."/>
            <person name="Augustine A."/>
        </authorList>
    </citation>
    <scope>NUCLEOTIDE SEQUENCE</scope>
    <source>
        <tissue evidence="1">Leaf</tissue>
    </source>
</reference>